<evidence type="ECO:0000256" key="1">
    <source>
        <dbReference type="ARBA" id="ARBA00004448"/>
    </source>
</evidence>
<keyword evidence="5" id="KW-0809">Transit peptide</keyword>
<evidence type="ECO:0000256" key="11">
    <source>
        <dbReference type="SAM" id="Phobius"/>
    </source>
</evidence>
<organism evidence="13 14">
    <name type="scientific">Meristemomyces frigidus</name>
    <dbReference type="NCBI Taxonomy" id="1508187"/>
    <lineage>
        <taxon>Eukaryota</taxon>
        <taxon>Fungi</taxon>
        <taxon>Dikarya</taxon>
        <taxon>Ascomycota</taxon>
        <taxon>Pezizomycotina</taxon>
        <taxon>Dothideomycetes</taxon>
        <taxon>Dothideomycetidae</taxon>
        <taxon>Mycosphaerellales</taxon>
        <taxon>Teratosphaeriaceae</taxon>
        <taxon>Meristemomyces</taxon>
    </lineage>
</organism>
<evidence type="ECO:0000256" key="5">
    <source>
        <dbReference type="ARBA" id="ARBA00022946"/>
    </source>
</evidence>
<dbReference type="GO" id="GO:0005743">
    <property type="term" value="C:mitochondrial inner membrane"/>
    <property type="evidence" value="ECO:0007669"/>
    <property type="project" value="UniProtKB-SubCell"/>
</dbReference>
<gene>
    <name evidence="13" type="ORF">LTR62_008461</name>
</gene>
<feature type="transmembrane region" description="Helical" evidence="11">
    <location>
        <begin position="273"/>
        <end position="289"/>
    </location>
</feature>
<feature type="region of interest" description="Disordered" evidence="10">
    <location>
        <begin position="403"/>
        <end position="428"/>
    </location>
</feature>
<name>A0AAN7YR10_9PEZI</name>
<dbReference type="Proteomes" id="UP001310890">
    <property type="component" value="Unassembled WGS sequence"/>
</dbReference>
<keyword evidence="4" id="KW-0999">Mitochondrion inner membrane</keyword>
<evidence type="ECO:0000256" key="4">
    <source>
        <dbReference type="ARBA" id="ARBA00022792"/>
    </source>
</evidence>
<evidence type="ECO:0000256" key="3">
    <source>
        <dbReference type="ARBA" id="ARBA00022692"/>
    </source>
</evidence>
<dbReference type="Pfam" id="PF02096">
    <property type="entry name" value="60KD_IMP"/>
    <property type="match status" value="1"/>
</dbReference>
<evidence type="ECO:0000259" key="12">
    <source>
        <dbReference type="Pfam" id="PF02096"/>
    </source>
</evidence>
<comment type="caution">
    <text evidence="13">The sequence shown here is derived from an EMBL/GenBank/DDBJ whole genome shotgun (WGS) entry which is preliminary data.</text>
</comment>
<feature type="transmembrane region" description="Helical" evidence="11">
    <location>
        <begin position="211"/>
        <end position="230"/>
    </location>
</feature>
<keyword evidence="3 9" id="KW-0812">Transmembrane</keyword>
<feature type="transmembrane region" description="Helical" evidence="11">
    <location>
        <begin position="251"/>
        <end position="267"/>
    </location>
</feature>
<evidence type="ECO:0000256" key="9">
    <source>
        <dbReference type="RuleBase" id="RU003945"/>
    </source>
</evidence>
<evidence type="ECO:0000313" key="13">
    <source>
        <dbReference type="EMBL" id="KAK5116135.1"/>
    </source>
</evidence>
<dbReference type="PANTHER" id="PTHR12428:SF66">
    <property type="entry name" value="MITOCHONDRIAL INNER MEMBRANE PROTEIN OXA1L"/>
    <property type="match status" value="1"/>
</dbReference>
<feature type="compositionally biased region" description="Basic and acidic residues" evidence="10">
    <location>
        <begin position="357"/>
        <end position="368"/>
    </location>
</feature>
<feature type="region of interest" description="Disordered" evidence="10">
    <location>
        <begin position="336"/>
        <end position="384"/>
    </location>
</feature>
<evidence type="ECO:0000313" key="14">
    <source>
        <dbReference type="Proteomes" id="UP001310890"/>
    </source>
</evidence>
<evidence type="ECO:0000256" key="8">
    <source>
        <dbReference type="ARBA" id="ARBA00023136"/>
    </source>
</evidence>
<dbReference type="InterPro" id="IPR001708">
    <property type="entry name" value="YidC/ALB3/OXA1/COX18"/>
</dbReference>
<comment type="similarity">
    <text evidence="2 9">Belongs to the OXA1/ALB3/YidC family.</text>
</comment>
<evidence type="ECO:0000256" key="7">
    <source>
        <dbReference type="ARBA" id="ARBA00023128"/>
    </source>
</evidence>
<dbReference type="GO" id="GO:0032979">
    <property type="term" value="P:protein insertion into mitochondrial inner membrane from matrix"/>
    <property type="evidence" value="ECO:0007669"/>
    <property type="project" value="TreeGrafter"/>
</dbReference>
<evidence type="ECO:0000256" key="6">
    <source>
        <dbReference type="ARBA" id="ARBA00022989"/>
    </source>
</evidence>
<evidence type="ECO:0000256" key="10">
    <source>
        <dbReference type="SAM" id="MobiDB-lite"/>
    </source>
</evidence>
<feature type="domain" description="Membrane insertase YidC/Oxa/ALB C-terminal" evidence="12">
    <location>
        <begin position="93"/>
        <end position="290"/>
    </location>
</feature>
<keyword evidence="7" id="KW-0496">Mitochondrion</keyword>
<keyword evidence="8 11" id="KW-0472">Membrane</keyword>
<reference evidence="13" key="1">
    <citation type="submission" date="2023-08" db="EMBL/GenBank/DDBJ databases">
        <title>Black Yeasts Isolated from many extreme environments.</title>
        <authorList>
            <person name="Coleine C."/>
            <person name="Stajich J.E."/>
            <person name="Selbmann L."/>
        </authorList>
    </citation>
    <scope>NUCLEOTIDE SEQUENCE</scope>
    <source>
        <strain evidence="13">CCFEE 5401</strain>
    </source>
</reference>
<dbReference type="GO" id="GO:0032977">
    <property type="term" value="F:membrane insertase activity"/>
    <property type="evidence" value="ECO:0007669"/>
    <property type="project" value="InterPro"/>
</dbReference>
<accession>A0AAN7YR10</accession>
<proteinExistence type="inferred from homology"/>
<dbReference type="AlphaFoldDB" id="A0AAN7YR10"/>
<protein>
    <recommendedName>
        <fullName evidence="12">Membrane insertase YidC/Oxa/ALB C-terminal domain-containing protein</fullName>
    </recommendedName>
</protein>
<comment type="subcellular location">
    <subcellularLocation>
        <location evidence="9">Membrane</location>
        <topology evidence="9">Multi-pass membrane protein</topology>
    </subcellularLocation>
    <subcellularLocation>
        <location evidence="1">Mitochondrion inner membrane</location>
        <topology evidence="1">Multi-pass membrane protein</topology>
    </subcellularLocation>
</comment>
<keyword evidence="6 11" id="KW-1133">Transmembrane helix</keyword>
<feature type="transmembrane region" description="Helical" evidence="11">
    <location>
        <begin position="170"/>
        <end position="191"/>
    </location>
</feature>
<dbReference type="EMBL" id="JAVRRL010000009">
    <property type="protein sequence ID" value="KAK5116135.1"/>
    <property type="molecule type" value="Genomic_DNA"/>
</dbReference>
<evidence type="ECO:0000256" key="2">
    <source>
        <dbReference type="ARBA" id="ARBA00009877"/>
    </source>
</evidence>
<dbReference type="PANTHER" id="PTHR12428">
    <property type="entry name" value="OXA1"/>
    <property type="match status" value="1"/>
</dbReference>
<feature type="transmembrane region" description="Helical" evidence="11">
    <location>
        <begin position="91"/>
        <end position="113"/>
    </location>
</feature>
<sequence>MPAIASLRYASTTPLPAQAAATPPPPPPADSAASTDITNITLDDIDLSAIPDISQLPVQIGYLKEIGLSWWYGPTSMLEWLMEHIHVYSGMPWWGSIAVTALVVRVAIFPFFLKSSDSMARSTALASVTTPITKRMQAAQKAGQQEEVMKTWQELKVVRQRAGISFGAQFAPMIMQGVLGFCGFKLIRAMVALPVPGFLDGGFLWLSDLTLPDPFGILPLAMGAAVHLLIRIGGESGAAATSALTPGMQTFMLYGMPGLIILLMAWQPGALCVWFTASGAIGMAQGLLLQRPAVRRYFGLAPLYRPTAAEGQPKNEAFAILESILPSRKAVASTDAANQSAANMKPQYQAPSIRTPGDVKPKVIDVKGRSTPAPSTAQHEKSGGIMGAYNKARTVAREVVASQAEKNRIAKKKQAADAYEKRARQRRP</sequence>
<dbReference type="InterPro" id="IPR028055">
    <property type="entry name" value="YidC/Oxa/ALB_C"/>
</dbReference>
<dbReference type="CDD" id="cd20069">
    <property type="entry name" value="5TM_Oxa1-like"/>
    <property type="match status" value="1"/>
</dbReference>